<dbReference type="Proteomes" id="UP000799539">
    <property type="component" value="Unassembled WGS sequence"/>
</dbReference>
<evidence type="ECO:0000256" key="1">
    <source>
        <dbReference type="SAM" id="MobiDB-lite"/>
    </source>
</evidence>
<gene>
    <name evidence="2" type="ORF">CERZMDRAFT_96181</name>
</gene>
<proteinExistence type="predicted"/>
<name>A0A6A6FL35_9PEZI</name>
<evidence type="ECO:0000313" key="3">
    <source>
        <dbReference type="Proteomes" id="UP000799539"/>
    </source>
</evidence>
<reference evidence="2" key="1">
    <citation type="journal article" date="2020" name="Stud. Mycol.">
        <title>101 Dothideomycetes genomes: a test case for predicting lifestyles and emergence of pathogens.</title>
        <authorList>
            <person name="Haridas S."/>
            <person name="Albert R."/>
            <person name="Binder M."/>
            <person name="Bloem J."/>
            <person name="Labutti K."/>
            <person name="Salamov A."/>
            <person name="Andreopoulos B."/>
            <person name="Baker S."/>
            <person name="Barry K."/>
            <person name="Bills G."/>
            <person name="Bluhm B."/>
            <person name="Cannon C."/>
            <person name="Castanera R."/>
            <person name="Culley D."/>
            <person name="Daum C."/>
            <person name="Ezra D."/>
            <person name="Gonzalez J."/>
            <person name="Henrissat B."/>
            <person name="Kuo A."/>
            <person name="Liang C."/>
            <person name="Lipzen A."/>
            <person name="Lutzoni F."/>
            <person name="Magnuson J."/>
            <person name="Mondo S."/>
            <person name="Nolan M."/>
            <person name="Ohm R."/>
            <person name="Pangilinan J."/>
            <person name="Park H.-J."/>
            <person name="Ramirez L."/>
            <person name="Alfaro M."/>
            <person name="Sun H."/>
            <person name="Tritt A."/>
            <person name="Yoshinaga Y."/>
            <person name="Zwiers L.-H."/>
            <person name="Turgeon B."/>
            <person name="Goodwin S."/>
            <person name="Spatafora J."/>
            <person name="Crous P."/>
            <person name="Grigoriev I."/>
        </authorList>
    </citation>
    <scope>NUCLEOTIDE SEQUENCE</scope>
    <source>
        <strain evidence="2">SCOH1-5</strain>
    </source>
</reference>
<keyword evidence="3" id="KW-1185">Reference proteome</keyword>
<sequence length="245" mass="27671">MAQRERPPPAATSHYYGREPSRKDTVIPPWERAPTKRVPFVDANTASRKYCYPSPSEGSSPNEPHTKHWSTTAGQQQAAPYETHLGFPPIRRTNTSAAASRPDYYYYVPPAPVRITDGPAPPLTPPDSTRGRSIDHTNISYPRDEKNPSSYSTTTRIRVLPGTMATRPTTTTTITQHGSHHHHHHQQQQQQEEEEEDPNDEPLGAARKPETFGKRLKAALCSIFKKRVTNEEDYVTVGDKHWTEE</sequence>
<feature type="region of interest" description="Disordered" evidence="1">
    <location>
        <begin position="115"/>
        <end position="212"/>
    </location>
</feature>
<feature type="compositionally biased region" description="Low complexity" evidence="1">
    <location>
        <begin position="53"/>
        <end position="63"/>
    </location>
</feature>
<feature type="compositionally biased region" description="Acidic residues" evidence="1">
    <location>
        <begin position="191"/>
        <end position="200"/>
    </location>
</feature>
<feature type="compositionally biased region" description="Low complexity" evidence="1">
    <location>
        <begin position="163"/>
        <end position="175"/>
    </location>
</feature>
<dbReference type="AlphaFoldDB" id="A0A6A6FL35"/>
<organism evidence="2 3">
    <name type="scientific">Cercospora zeae-maydis SCOH1-5</name>
    <dbReference type="NCBI Taxonomy" id="717836"/>
    <lineage>
        <taxon>Eukaryota</taxon>
        <taxon>Fungi</taxon>
        <taxon>Dikarya</taxon>
        <taxon>Ascomycota</taxon>
        <taxon>Pezizomycotina</taxon>
        <taxon>Dothideomycetes</taxon>
        <taxon>Dothideomycetidae</taxon>
        <taxon>Mycosphaerellales</taxon>
        <taxon>Mycosphaerellaceae</taxon>
        <taxon>Cercospora</taxon>
    </lineage>
</organism>
<protein>
    <submittedName>
        <fullName evidence="2">Uncharacterized protein</fullName>
    </submittedName>
</protein>
<evidence type="ECO:0000313" key="2">
    <source>
        <dbReference type="EMBL" id="KAF2214157.1"/>
    </source>
</evidence>
<accession>A0A6A6FL35</accession>
<feature type="region of interest" description="Disordered" evidence="1">
    <location>
        <begin position="1"/>
        <end position="77"/>
    </location>
</feature>
<dbReference type="EMBL" id="ML992669">
    <property type="protein sequence ID" value="KAF2214157.1"/>
    <property type="molecule type" value="Genomic_DNA"/>
</dbReference>
<feature type="compositionally biased region" description="Basic and acidic residues" evidence="1">
    <location>
        <begin position="16"/>
        <end position="25"/>
    </location>
</feature>
<dbReference type="OrthoDB" id="3634152at2759"/>